<reference evidence="3 4" key="1">
    <citation type="journal article" date="2023" name="Microb. Genom.">
        <title>Mesoterricola silvestris gen. nov., sp. nov., Mesoterricola sediminis sp. nov., Geothrix oryzae sp. nov., Geothrix edaphica sp. nov., Geothrix rubra sp. nov., and Geothrix limicola sp. nov., six novel members of Acidobacteriota isolated from soils.</title>
        <authorList>
            <person name="Weisberg A.J."/>
            <person name="Pearce E."/>
            <person name="Kramer C.G."/>
            <person name="Chang J.H."/>
            <person name="Clarke C.R."/>
        </authorList>
    </citation>
    <scope>NUCLEOTIDE SEQUENCE [LARGE SCALE GENOMIC DNA]</scope>
    <source>
        <strain evidence="3 4">ID09-01A</strain>
    </source>
</reference>
<evidence type="ECO:0008006" key="5">
    <source>
        <dbReference type="Google" id="ProtNLM"/>
    </source>
</evidence>
<keyword evidence="4" id="KW-1185">Reference proteome</keyword>
<keyword evidence="2" id="KW-0812">Transmembrane</keyword>
<feature type="region of interest" description="Disordered" evidence="1">
    <location>
        <begin position="212"/>
        <end position="245"/>
    </location>
</feature>
<keyword evidence="2" id="KW-0472">Membrane</keyword>
<evidence type="ECO:0000256" key="1">
    <source>
        <dbReference type="SAM" id="MobiDB-lite"/>
    </source>
</evidence>
<gene>
    <name evidence="3" type="ORF">PV662_08795</name>
</gene>
<dbReference type="EMBL" id="JARAYU010000002">
    <property type="protein sequence ID" value="MDX3699853.1"/>
    <property type="molecule type" value="Genomic_DNA"/>
</dbReference>
<dbReference type="Proteomes" id="UP001271274">
    <property type="component" value="Unassembled WGS sequence"/>
</dbReference>
<proteinExistence type="predicted"/>
<comment type="caution">
    <text evidence="3">The sequence shown here is derived from an EMBL/GenBank/DDBJ whole genome shotgun (WGS) entry which is preliminary data.</text>
</comment>
<feature type="region of interest" description="Disordered" evidence="1">
    <location>
        <begin position="135"/>
        <end position="171"/>
    </location>
</feature>
<protein>
    <recommendedName>
        <fullName evidence="5">Integral membrane protein</fullName>
    </recommendedName>
</protein>
<feature type="transmembrane region" description="Helical" evidence="2">
    <location>
        <begin position="183"/>
        <end position="205"/>
    </location>
</feature>
<name>A0ABU4NDA1_9ACTN</name>
<keyword evidence="2" id="KW-1133">Transmembrane helix</keyword>
<organism evidence="3 4">
    <name type="scientific">Streptomyces europaeiscabiei</name>
    <dbReference type="NCBI Taxonomy" id="146819"/>
    <lineage>
        <taxon>Bacteria</taxon>
        <taxon>Bacillati</taxon>
        <taxon>Actinomycetota</taxon>
        <taxon>Actinomycetes</taxon>
        <taxon>Kitasatosporales</taxon>
        <taxon>Streptomycetaceae</taxon>
        <taxon>Streptomyces</taxon>
    </lineage>
</organism>
<evidence type="ECO:0000313" key="3">
    <source>
        <dbReference type="EMBL" id="MDX3699853.1"/>
    </source>
</evidence>
<feature type="compositionally biased region" description="Basic and acidic residues" evidence="1">
    <location>
        <begin position="52"/>
        <end position="67"/>
    </location>
</feature>
<accession>A0ABU4NDA1</accession>
<evidence type="ECO:0000256" key="2">
    <source>
        <dbReference type="SAM" id="Phobius"/>
    </source>
</evidence>
<feature type="compositionally biased region" description="Low complexity" evidence="1">
    <location>
        <begin position="213"/>
        <end position="223"/>
    </location>
</feature>
<sequence>MAARDDSRRDAEYDDIAHDDIARGDGEHDDLALGDGTERVGPERVGPAQDGARQHDDGARRHDDVGHDGSVYAGMDALMAALLDEPLPEEALRDAEFVASRDAAAADIALLREQLGLIGEALAVTGEDAVAGVPPGRPVAARPGDAAGAETDSGRVSGPAQAPTTSVTPLLPRPYRARRALKITFGTLAAAAAASVVLGVGWVVVQSGAGVNSSKSADSAASDESAKGGNSLEDGDRGDGSASLSPEGYVGCARLIVEGTVTEVEPVTGAQQDRITVEVDRWIKPDKGDDRIVFPMDHDVDPRLKQGDHVLVGIPHDSAQPDIWTTKEADIARDRAWIEEALSGTGGSACE</sequence>
<feature type="region of interest" description="Disordered" evidence="1">
    <location>
        <begin position="1"/>
        <end position="67"/>
    </location>
</feature>
<dbReference type="RefSeq" id="WP_319054726.1">
    <property type="nucleotide sequence ID" value="NZ_JARAUR010000173.1"/>
</dbReference>
<feature type="compositionally biased region" description="Basic and acidic residues" evidence="1">
    <location>
        <begin position="1"/>
        <end position="42"/>
    </location>
</feature>
<evidence type="ECO:0000313" key="4">
    <source>
        <dbReference type="Proteomes" id="UP001271274"/>
    </source>
</evidence>